<evidence type="ECO:0000313" key="2">
    <source>
        <dbReference type="EMBL" id="KAG7487976.1"/>
    </source>
</evidence>
<feature type="compositionally biased region" description="Basic and acidic residues" evidence="1">
    <location>
        <begin position="67"/>
        <end position="80"/>
    </location>
</feature>
<dbReference type="EMBL" id="JAFDVH010000002">
    <property type="protein sequence ID" value="KAG7487976.1"/>
    <property type="molecule type" value="Genomic_DNA"/>
</dbReference>
<name>A0A9D3QCJ4_MEGAT</name>
<evidence type="ECO:0000313" key="3">
    <source>
        <dbReference type="Proteomes" id="UP001046870"/>
    </source>
</evidence>
<protein>
    <submittedName>
        <fullName evidence="2">Uncharacterized protein</fullName>
    </submittedName>
</protein>
<organism evidence="2 3">
    <name type="scientific">Megalops atlanticus</name>
    <name type="common">Tarpon</name>
    <name type="synonym">Clupea gigantea</name>
    <dbReference type="NCBI Taxonomy" id="7932"/>
    <lineage>
        <taxon>Eukaryota</taxon>
        <taxon>Metazoa</taxon>
        <taxon>Chordata</taxon>
        <taxon>Craniata</taxon>
        <taxon>Vertebrata</taxon>
        <taxon>Euteleostomi</taxon>
        <taxon>Actinopterygii</taxon>
        <taxon>Neopterygii</taxon>
        <taxon>Teleostei</taxon>
        <taxon>Elopiformes</taxon>
        <taxon>Megalopidae</taxon>
        <taxon>Megalops</taxon>
    </lineage>
</organism>
<accession>A0A9D3QCJ4</accession>
<proteinExistence type="predicted"/>
<feature type="region of interest" description="Disordered" evidence="1">
    <location>
        <begin position="21"/>
        <end position="116"/>
    </location>
</feature>
<dbReference type="OrthoDB" id="10629752at2759"/>
<sequence>MANDSWVGRVPGICGMAMIHRRRSGRGRRRRTVSGWKRSRSRPSRERRSGQARRAAIPAGYPRPSSKQREKSIRRKEAARGRPTQPPATGAQGPPSSQLSLSLVPASAHQARAQPSAAACVCGSAQGALRPCTAS</sequence>
<feature type="compositionally biased region" description="Basic residues" evidence="1">
    <location>
        <begin position="21"/>
        <end position="42"/>
    </location>
</feature>
<feature type="compositionally biased region" description="Low complexity" evidence="1">
    <location>
        <begin position="91"/>
        <end position="116"/>
    </location>
</feature>
<gene>
    <name evidence="2" type="ORF">MATL_G00029400</name>
</gene>
<dbReference type="AlphaFoldDB" id="A0A9D3QCJ4"/>
<comment type="caution">
    <text evidence="2">The sequence shown here is derived from an EMBL/GenBank/DDBJ whole genome shotgun (WGS) entry which is preliminary data.</text>
</comment>
<reference evidence="2" key="1">
    <citation type="submission" date="2021-01" db="EMBL/GenBank/DDBJ databases">
        <authorList>
            <person name="Zahm M."/>
            <person name="Roques C."/>
            <person name="Cabau C."/>
            <person name="Klopp C."/>
            <person name="Donnadieu C."/>
            <person name="Jouanno E."/>
            <person name="Lampietro C."/>
            <person name="Louis A."/>
            <person name="Herpin A."/>
            <person name="Echchiki A."/>
            <person name="Berthelot C."/>
            <person name="Parey E."/>
            <person name="Roest-Crollius H."/>
            <person name="Braasch I."/>
            <person name="Postlethwait J."/>
            <person name="Bobe J."/>
            <person name="Montfort J."/>
            <person name="Bouchez O."/>
            <person name="Begum T."/>
            <person name="Mejri S."/>
            <person name="Adams A."/>
            <person name="Chen W.-J."/>
            <person name="Guiguen Y."/>
        </authorList>
    </citation>
    <scope>NUCLEOTIDE SEQUENCE</scope>
    <source>
        <strain evidence="2">YG-15Mar2019-1</strain>
        <tissue evidence="2">Brain</tissue>
    </source>
</reference>
<dbReference type="Proteomes" id="UP001046870">
    <property type="component" value="Chromosome 2"/>
</dbReference>
<keyword evidence="3" id="KW-1185">Reference proteome</keyword>
<evidence type="ECO:0000256" key="1">
    <source>
        <dbReference type="SAM" id="MobiDB-lite"/>
    </source>
</evidence>